<dbReference type="InterPro" id="IPR011057">
    <property type="entry name" value="Mss4-like_sf"/>
</dbReference>
<dbReference type="GO" id="GO:0007264">
    <property type="term" value="P:small GTPase-mediated signal transduction"/>
    <property type="evidence" value="ECO:0007669"/>
    <property type="project" value="InterPro"/>
</dbReference>
<dbReference type="SUPFAM" id="SSF51316">
    <property type="entry name" value="Mss4-like"/>
    <property type="match status" value="1"/>
</dbReference>
<evidence type="ECO:0000256" key="1">
    <source>
        <dbReference type="ARBA" id="ARBA00022448"/>
    </source>
</evidence>
<dbReference type="EMBL" id="CP118376">
    <property type="protein sequence ID" value="WFD43559.1"/>
    <property type="molecule type" value="Genomic_DNA"/>
</dbReference>
<gene>
    <name evidence="6" type="ORF">MPSI1_002222</name>
</gene>
<dbReference type="AlphaFoldDB" id="A0AAF0JEM9"/>
<evidence type="ECO:0000259" key="5">
    <source>
        <dbReference type="PROSITE" id="PS51186"/>
    </source>
</evidence>
<dbReference type="InterPro" id="IPR016181">
    <property type="entry name" value="Acyl_CoA_acyltransferase"/>
</dbReference>
<feature type="region of interest" description="Disordered" evidence="4">
    <location>
        <begin position="323"/>
        <end position="388"/>
    </location>
</feature>
<feature type="compositionally biased region" description="Polar residues" evidence="4">
    <location>
        <begin position="114"/>
        <end position="129"/>
    </location>
</feature>
<dbReference type="GO" id="GO:0005085">
    <property type="term" value="F:guanyl-nucleotide exchange factor activity"/>
    <property type="evidence" value="ECO:0007669"/>
    <property type="project" value="UniProtKB-KW"/>
</dbReference>
<dbReference type="PROSITE" id="PS51186">
    <property type="entry name" value="GNAT"/>
    <property type="match status" value="1"/>
</dbReference>
<accession>A0AAF0JEM9</accession>
<sequence length="449" mass="48523">MRRQGVGQKLMRKFLIRIENGYACDSKASRRGYDCVTVVTPPKRMSFFMKCGFKIQGPSYLPKGSESWVEMRYPIQSRPEMHREDTSGSGTQEMEDSASSLIAGEQDMSASDPGLQSRTASSSADHSTSNAWGFGSLSLSPVEANPIANEQTLATLLAQGKLSEGAAHDLGLPVRSSTQSSVTQSINPGKLLSSVFGQAVAAKTATEDSMSALKARIVSRNGEKNCCRLYCPNEQCQCVIVGRHSAKWSLKEMGPLSEHDAVSVNSETLLLDRGTATLVTMLKELQARFPGSEGRSLGPVRAFWDLNGPMQFDNVSFSKTTQWKVPEPSLSPTVSKSVSSAPETVSGSARRADSRFQTGFSRRTPTQSSQAKASESVEMSSSIDTPSPYSLGLSPGEERFVKYILCPDCGCGPLGFMVLPEGNAAEHAARNGYADVPCFLAAYRVRYDI</sequence>
<evidence type="ECO:0000256" key="3">
    <source>
        <dbReference type="ARBA" id="ARBA00022927"/>
    </source>
</evidence>
<feature type="compositionally biased region" description="Polar residues" evidence="4">
    <location>
        <begin position="87"/>
        <end position="100"/>
    </location>
</feature>
<proteinExistence type="predicted"/>
<dbReference type="PROSITE" id="PS51796">
    <property type="entry name" value="MSS4"/>
    <property type="match status" value="1"/>
</dbReference>
<dbReference type="InterPro" id="IPR011323">
    <property type="entry name" value="Mss4/transl-control_tumour"/>
</dbReference>
<evidence type="ECO:0000256" key="4">
    <source>
        <dbReference type="SAM" id="MobiDB-lite"/>
    </source>
</evidence>
<dbReference type="GO" id="GO:0015031">
    <property type="term" value="P:protein transport"/>
    <property type="evidence" value="ECO:0007669"/>
    <property type="project" value="UniProtKB-KW"/>
</dbReference>
<dbReference type="Gene3D" id="2.170.150.10">
    <property type="entry name" value="Metal Binding Protein, Guanine Nucleotide Exchange Factor, Chain A"/>
    <property type="match status" value="1"/>
</dbReference>
<protein>
    <recommendedName>
        <fullName evidence="5">N-acetyltransferase domain-containing protein</fullName>
    </recommendedName>
</protein>
<evidence type="ECO:0000256" key="2">
    <source>
        <dbReference type="ARBA" id="ARBA00022658"/>
    </source>
</evidence>
<dbReference type="InterPro" id="IPR000182">
    <property type="entry name" value="GNAT_dom"/>
</dbReference>
<dbReference type="Proteomes" id="UP001214628">
    <property type="component" value="Chromosome 2"/>
</dbReference>
<keyword evidence="2" id="KW-0344">Guanine-nucleotide releasing factor</keyword>
<reference evidence="6" key="1">
    <citation type="submission" date="2023-02" db="EMBL/GenBank/DDBJ databases">
        <title>Mating type loci evolution in Malassezia.</title>
        <authorList>
            <person name="Coelho M.A."/>
        </authorList>
    </citation>
    <scope>NUCLEOTIDE SEQUENCE</scope>
    <source>
        <strain evidence="6">CBS 14136</strain>
    </source>
</reference>
<keyword evidence="3" id="KW-0653">Protein transport</keyword>
<dbReference type="Pfam" id="PF04421">
    <property type="entry name" value="Mss4"/>
    <property type="match status" value="1"/>
</dbReference>
<dbReference type="Gene3D" id="3.40.630.30">
    <property type="match status" value="1"/>
</dbReference>
<organism evidence="6 7">
    <name type="scientific">Malassezia psittaci</name>
    <dbReference type="NCBI Taxonomy" id="1821823"/>
    <lineage>
        <taxon>Eukaryota</taxon>
        <taxon>Fungi</taxon>
        <taxon>Dikarya</taxon>
        <taxon>Basidiomycota</taxon>
        <taxon>Ustilaginomycotina</taxon>
        <taxon>Malasseziomycetes</taxon>
        <taxon>Malasseziales</taxon>
        <taxon>Malasseziaceae</taxon>
        <taxon>Malassezia</taxon>
    </lineage>
</organism>
<evidence type="ECO:0000313" key="7">
    <source>
        <dbReference type="Proteomes" id="UP001214628"/>
    </source>
</evidence>
<feature type="compositionally biased region" description="Low complexity" evidence="4">
    <location>
        <begin position="328"/>
        <end position="340"/>
    </location>
</feature>
<dbReference type="SUPFAM" id="SSF55729">
    <property type="entry name" value="Acyl-CoA N-acyltransferases (Nat)"/>
    <property type="match status" value="1"/>
</dbReference>
<feature type="domain" description="N-acetyltransferase" evidence="5">
    <location>
        <begin position="1"/>
        <end position="76"/>
    </location>
</feature>
<evidence type="ECO:0000313" key="6">
    <source>
        <dbReference type="EMBL" id="WFD43559.1"/>
    </source>
</evidence>
<keyword evidence="7" id="KW-1185">Reference proteome</keyword>
<dbReference type="InterPro" id="IPR007515">
    <property type="entry name" value="Mss4"/>
</dbReference>
<feature type="compositionally biased region" description="Polar residues" evidence="4">
    <location>
        <begin position="355"/>
        <end position="388"/>
    </location>
</feature>
<dbReference type="GO" id="GO:0016747">
    <property type="term" value="F:acyltransferase activity, transferring groups other than amino-acyl groups"/>
    <property type="evidence" value="ECO:0007669"/>
    <property type="project" value="InterPro"/>
</dbReference>
<feature type="region of interest" description="Disordered" evidence="4">
    <location>
        <begin position="76"/>
        <end position="129"/>
    </location>
</feature>
<name>A0AAF0JEM9_9BASI</name>
<keyword evidence="1" id="KW-0813">Transport</keyword>